<dbReference type="RefSeq" id="WP_048269345.1">
    <property type="nucleotide sequence ID" value="NZ_BAACAH010000025.1"/>
</dbReference>
<comment type="caution">
    <text evidence="1">The sequence shown here is derived from an EMBL/GenBank/DDBJ whole genome shotgun (WGS) entry which is preliminary data.</text>
</comment>
<reference evidence="1" key="1">
    <citation type="submission" date="2019-01" db="EMBL/GenBank/DDBJ databases">
        <authorList>
            <person name="Lista F."/>
            <person name="Anselmo A."/>
        </authorList>
    </citation>
    <scope>NUCLEOTIDE SEQUENCE</scope>
    <source>
        <strain evidence="1">22S</strain>
    </source>
</reference>
<organism evidence="1">
    <name type="scientific">Klebsiella pneumoniae</name>
    <dbReference type="NCBI Taxonomy" id="573"/>
    <lineage>
        <taxon>Bacteria</taxon>
        <taxon>Pseudomonadati</taxon>
        <taxon>Pseudomonadota</taxon>
        <taxon>Gammaproteobacteria</taxon>
        <taxon>Enterobacterales</taxon>
        <taxon>Enterobacteriaceae</taxon>
        <taxon>Klebsiella/Raoultella group</taxon>
        <taxon>Klebsiella</taxon>
        <taxon>Klebsiella pneumoniae complex</taxon>
    </lineage>
</organism>
<accession>A0A483F0T7</accession>
<dbReference type="AlphaFoldDB" id="A0A483F0T7"/>
<proteinExistence type="predicted"/>
<protein>
    <submittedName>
        <fullName evidence="1">Uncharacterized protein</fullName>
    </submittedName>
</protein>
<evidence type="ECO:0000313" key="1">
    <source>
        <dbReference type="EMBL" id="TCW89446.1"/>
    </source>
</evidence>
<name>A0A483F0T7_KLEPN</name>
<dbReference type="EMBL" id="SDCA01000058">
    <property type="protein sequence ID" value="TCW89446.1"/>
    <property type="molecule type" value="Genomic_DNA"/>
</dbReference>
<sequence>MEFSDNQVNMLKKVSAENYISEITEHCEIMFPLLIPLQRKDDFRSCIQQSIVLAKKAGYTQRGPVRLYIDMMIILGSDFGKEPLFQSLKIKDQKVLPQIERSVKLYTLLNDYIAKVYGESGCFFKKSFEMFKDFSAKDFPVKISSSNAGVHELLRGIYPQRYDFAGYNAINNLIAVLDGACEKYKIKRLNHRLYLALIMFLFGCSFEQDIFRGHLITEPLMKYFNNDDISGHNIIVSSYASFQVNHG</sequence>
<gene>
    <name evidence="1" type="ORF">ETE62_25710</name>
</gene>